<evidence type="ECO:0000256" key="2">
    <source>
        <dbReference type="ARBA" id="ARBA00006396"/>
    </source>
</evidence>
<feature type="domain" description="Tyrosine-protein phosphatase" evidence="18">
    <location>
        <begin position="1115"/>
        <end position="1374"/>
    </location>
</feature>
<dbReference type="SMART" id="SM00137">
    <property type="entry name" value="MAM"/>
    <property type="match status" value="1"/>
</dbReference>
<dbReference type="Pfam" id="PF00041">
    <property type="entry name" value="fn3"/>
    <property type="match status" value="1"/>
</dbReference>
<dbReference type="Pfam" id="PF00629">
    <property type="entry name" value="MAM"/>
    <property type="match status" value="1"/>
</dbReference>
<keyword evidence="11" id="KW-1015">Disulfide bond</keyword>
<dbReference type="PROSITE" id="PS50060">
    <property type="entry name" value="MAM_2"/>
    <property type="match status" value="1"/>
</dbReference>
<reference evidence="23" key="2">
    <citation type="submission" date="2025-08" db="UniProtKB">
        <authorList>
            <consortium name="Ensembl"/>
        </authorList>
    </citation>
    <scope>IDENTIFICATION</scope>
</reference>
<comment type="catalytic activity">
    <reaction evidence="15">
        <text>O-phospho-L-tyrosyl-[protein] + H2O = L-tyrosyl-[protein] + phosphate</text>
        <dbReference type="Rhea" id="RHEA:10684"/>
        <dbReference type="Rhea" id="RHEA-COMP:10136"/>
        <dbReference type="Rhea" id="RHEA-COMP:20101"/>
        <dbReference type="ChEBI" id="CHEBI:15377"/>
        <dbReference type="ChEBI" id="CHEBI:43474"/>
        <dbReference type="ChEBI" id="CHEBI:46858"/>
        <dbReference type="ChEBI" id="CHEBI:61978"/>
        <dbReference type="EC" id="3.1.3.48"/>
    </reaction>
</comment>
<dbReference type="GeneTree" id="ENSGT00940000155326"/>
<dbReference type="Ensembl" id="ENSAOCT00000072685.1">
    <property type="protein sequence ID" value="ENSAOCP00000057386.1"/>
    <property type="gene ID" value="ENSAOCG00000019747.2"/>
</dbReference>
<dbReference type="PROSITE" id="PS50835">
    <property type="entry name" value="IG_LIKE"/>
    <property type="match status" value="1"/>
</dbReference>
<feature type="transmembrane region" description="Helical" evidence="17">
    <location>
        <begin position="687"/>
        <end position="708"/>
    </location>
</feature>
<evidence type="ECO:0000256" key="4">
    <source>
        <dbReference type="ARBA" id="ARBA00022692"/>
    </source>
</evidence>
<dbReference type="PROSITE" id="PS50056">
    <property type="entry name" value="TYR_PHOSPHATASE_2"/>
    <property type="match status" value="2"/>
</dbReference>
<dbReference type="PRINTS" id="PR00700">
    <property type="entry name" value="PRTYPHPHTASE"/>
</dbReference>
<dbReference type="Gene3D" id="2.60.120.200">
    <property type="match status" value="1"/>
</dbReference>
<dbReference type="InterPro" id="IPR003599">
    <property type="entry name" value="Ig_sub"/>
</dbReference>
<evidence type="ECO:0000256" key="1">
    <source>
        <dbReference type="ARBA" id="ARBA00004479"/>
    </source>
</evidence>
<dbReference type="PROSITE" id="PS00383">
    <property type="entry name" value="TYR_PHOSPHATASE_1"/>
    <property type="match status" value="1"/>
</dbReference>
<dbReference type="FunFam" id="2.60.40.10:FF:000019">
    <property type="entry name" value="receptor-type tyrosine-protein phosphatase kappa isoform X2"/>
    <property type="match status" value="1"/>
</dbReference>
<dbReference type="FunFam" id="2.60.40.10:FF:000025">
    <property type="entry name" value="receptor-type tyrosine-protein phosphatase U isoform X2"/>
    <property type="match status" value="1"/>
</dbReference>
<feature type="domain" description="MAM" evidence="20">
    <location>
        <begin position="15"/>
        <end position="128"/>
    </location>
</feature>
<feature type="domain" description="Fibronectin type-III" evidence="22">
    <location>
        <begin position="326"/>
        <end position="420"/>
    </location>
</feature>
<dbReference type="FunFam" id="3.90.190.10:FF:000005">
    <property type="entry name" value="receptor-type tyrosine-protein phosphatase kappa isoform X1"/>
    <property type="match status" value="1"/>
</dbReference>
<evidence type="ECO:0000256" key="9">
    <source>
        <dbReference type="ARBA" id="ARBA00022989"/>
    </source>
</evidence>
<dbReference type="InterPro" id="IPR029021">
    <property type="entry name" value="Prot-tyrosine_phosphatase-like"/>
</dbReference>
<dbReference type="SUPFAM" id="SSF49265">
    <property type="entry name" value="Fibronectin type III"/>
    <property type="match status" value="2"/>
</dbReference>
<dbReference type="PROSITE" id="PS50853">
    <property type="entry name" value="FN3"/>
    <property type="match status" value="3"/>
</dbReference>
<evidence type="ECO:0000256" key="11">
    <source>
        <dbReference type="ARBA" id="ARBA00023157"/>
    </source>
</evidence>
<keyword evidence="8" id="KW-0904">Protein phosphatase</keyword>
<comment type="subcellular location">
    <subcellularLocation>
        <location evidence="1">Membrane</location>
        <topology evidence="1">Single-pass type I membrane protein</topology>
    </subcellularLocation>
</comment>
<feature type="domain" description="Tyrosine specific protein phosphatases" evidence="19">
    <location>
        <begin position="1003"/>
        <end position="1074"/>
    </location>
</feature>
<keyword evidence="10 17" id="KW-0472">Membrane</keyword>
<reference evidence="23" key="3">
    <citation type="submission" date="2025-09" db="UniProtKB">
        <authorList>
            <consortium name="Ensembl"/>
        </authorList>
    </citation>
    <scope>IDENTIFICATION</scope>
</reference>
<dbReference type="InterPro" id="IPR007110">
    <property type="entry name" value="Ig-like_dom"/>
</dbReference>
<evidence type="ECO:0000256" key="16">
    <source>
        <dbReference type="SAM" id="MobiDB-lite"/>
    </source>
</evidence>
<sequence length="1395" mass="156115">MIYIVSFTTLGGCSFMVVNASGRASGQKAHLYMPTLKENDTHCIDFLYSLSSRDGASPGTLNVNGGAQGNPVWNASDTVTEGWVKAELAISTFWPNSYQVIFEAVSVQGHPGFIGIDDIRVLAHPCRKAPHFLRLQNVEVNVGQNATFQCTAGGKWSQHDKLWLQQWNGKDTALMVTRVVNHRRFSATVSVGDTSQRSTSRYRCVIRSDGGSGVSNYADLIVKAPPTPIAPPELLAVGATYLWIKPNANSIIGDGPIILKEVEYRTTSGNWAETHVVDAPTYKLWHLDPDVEYEIKVLLSRPGEGGTGPPGPPLVTRTKCADPVHGPQNVNVVDVRARQLTIQWETFGYAVTRCHSYNLTVQYQYVFNQQEFVAEELIQTSSHYTLRGLRPFVTVRLRLVLANPEGSKESEEIVKQTEEDVPGSVPMESLQNTPYEEKIFMQWKAPNETNGAITLYEVSQTLTRFSLDPSADLTTQRGRVFKLMNETHHLFVGLYPGTTYFFTLKASTNKGFGPPVTTRITTKIAAPMMPEYESEAPLNETETTITILLKPAQSRGAPISSYQLVVKEERKSKTRRAASEAPECFSAPVSFRNASVLDSSYYIAAELPPSSLTVVQPFTVGDNKSYGGFWNPPLSPAKSYSIYYQAMSRANGETKINCVRLANKGMSTLPLILTSTPEKQVDSTVKMAGVIAGILMFIIILLGVVLTFKRRKLAKKQKETASSSTQQREMGPVTTADKSTTKVSTLHKDDPFSTSNQDLNGFSKSRILSFLYLSSCFCIDASVSAPAGQFQAGQFQPAIRVADLLQHITQMKCGQGYGFKEEYEALAEGQTAPWETAKKDENRNKNRYGNIIAYDHTRVRLQLLDGDPHSDYINANYIDVSSHTHLSFYGYHRPRHYIATQGPMQETVRDFWRMVWQENSASIVMVTNLVEVGRVKCVRYWPDETEVYGDIKVTLIETEPLAEYVIRTFTVQKKGHHEIRELRQFHFTSWPDHGVPCYATGLLGFIRQVKFLNPPDAGPIVAHCSAGAGRTGCFIAVDIMLDMAENEGVVDIFNCIRELRSQRVNMVQTEEQYVFVHDAILEACLCGNTAIPVCEFRAIYYNISRLDPQTNSSQIKDEFQTLNIVTPRVRPEDCSVGLLPRNHDKNRSMDVLSADRCLPFLISVDGESSNYINAALMDSHKQPAAFIVTQHPLPNTMGDFWRLVFDYNCSSIVMLNEMDAAQLCMQYWPEKSSCCYGPIQVEFISADIDEDIINRIFRICNMARPQDGYRLVQHFQFIGWPAYRDTPLSKRSILQLVRRLAKWQEQYDGGDGRTVVHCLTGGGRSGTFCAVCSINEMIQQQNIVDVFHTVKTLRNNKTNMPHHCQNPITWSFLFLGNVANRQTNGQTDKSTPIVT</sequence>
<evidence type="ECO:0000259" key="22">
    <source>
        <dbReference type="PROSITE" id="PS50853"/>
    </source>
</evidence>
<organism evidence="23 24">
    <name type="scientific">Amphiprion ocellaris</name>
    <name type="common">Clown anemonefish</name>
    <dbReference type="NCBI Taxonomy" id="80972"/>
    <lineage>
        <taxon>Eukaryota</taxon>
        <taxon>Metazoa</taxon>
        <taxon>Chordata</taxon>
        <taxon>Craniata</taxon>
        <taxon>Vertebrata</taxon>
        <taxon>Euteleostomi</taxon>
        <taxon>Actinopterygii</taxon>
        <taxon>Neopterygii</taxon>
        <taxon>Teleostei</taxon>
        <taxon>Neoteleostei</taxon>
        <taxon>Acanthomorphata</taxon>
        <taxon>Ovalentaria</taxon>
        <taxon>Pomacentridae</taxon>
        <taxon>Amphiprion</taxon>
    </lineage>
</organism>
<evidence type="ECO:0000256" key="3">
    <source>
        <dbReference type="ARBA" id="ARBA00013064"/>
    </source>
</evidence>
<dbReference type="CDD" id="cd14630">
    <property type="entry name" value="R-PTPc-T-1"/>
    <property type="match status" value="1"/>
</dbReference>
<dbReference type="CDD" id="cd00063">
    <property type="entry name" value="FN3"/>
    <property type="match status" value="3"/>
</dbReference>
<dbReference type="Gene3D" id="2.60.40.10">
    <property type="entry name" value="Immunoglobulins"/>
    <property type="match status" value="4"/>
</dbReference>
<dbReference type="Gene3D" id="3.90.190.10">
    <property type="entry name" value="Protein tyrosine phosphatase superfamily"/>
    <property type="match status" value="2"/>
</dbReference>
<dbReference type="InterPro" id="IPR050348">
    <property type="entry name" value="Protein-Tyr_Phosphatase"/>
</dbReference>
<dbReference type="InterPro" id="IPR000998">
    <property type="entry name" value="MAM_dom"/>
</dbReference>
<dbReference type="InterPro" id="IPR013783">
    <property type="entry name" value="Ig-like_fold"/>
</dbReference>
<dbReference type="PRINTS" id="PR00020">
    <property type="entry name" value="MAMDOMAIN"/>
</dbReference>
<dbReference type="SMART" id="SM00060">
    <property type="entry name" value="FN3"/>
    <property type="match status" value="3"/>
</dbReference>
<dbReference type="InterPro" id="IPR016130">
    <property type="entry name" value="Tyr_Pase_AS"/>
</dbReference>
<gene>
    <name evidence="23" type="primary">PTPRT</name>
</gene>
<dbReference type="InterPro" id="IPR057598">
    <property type="entry name" value="Fn3_PTPRU"/>
</dbReference>
<keyword evidence="5" id="KW-0732">Signal</keyword>
<keyword evidence="9 17" id="KW-1133">Transmembrane helix</keyword>
<feature type="domain" description="Fibronectin type-III" evidence="22">
    <location>
        <begin position="228"/>
        <end position="321"/>
    </location>
</feature>
<dbReference type="GO" id="GO:0004725">
    <property type="term" value="F:protein tyrosine phosphatase activity"/>
    <property type="evidence" value="ECO:0007669"/>
    <property type="project" value="UniProtKB-EC"/>
</dbReference>
<evidence type="ECO:0000313" key="24">
    <source>
        <dbReference type="Proteomes" id="UP001501940"/>
    </source>
</evidence>
<dbReference type="SMART" id="SM00409">
    <property type="entry name" value="IG"/>
    <property type="match status" value="1"/>
</dbReference>
<feature type="domain" description="Tyrosine-protein phosphatase" evidence="18">
    <location>
        <begin position="819"/>
        <end position="1083"/>
    </location>
</feature>
<dbReference type="InterPro" id="IPR036116">
    <property type="entry name" value="FN3_sf"/>
</dbReference>
<evidence type="ECO:0000256" key="10">
    <source>
        <dbReference type="ARBA" id="ARBA00023136"/>
    </source>
</evidence>
<dbReference type="InterPro" id="IPR000387">
    <property type="entry name" value="Tyr_Pase_dom"/>
</dbReference>
<dbReference type="Proteomes" id="UP001501940">
    <property type="component" value="Chromosome 5"/>
</dbReference>
<dbReference type="Pfam" id="PF00102">
    <property type="entry name" value="Y_phosphatase"/>
    <property type="match status" value="2"/>
</dbReference>
<dbReference type="InterPro" id="IPR000242">
    <property type="entry name" value="PTP_cat"/>
</dbReference>
<keyword evidence="6" id="KW-0677">Repeat</keyword>
<keyword evidence="4 17" id="KW-0812">Transmembrane</keyword>
<evidence type="ECO:0000256" key="7">
    <source>
        <dbReference type="ARBA" id="ARBA00022801"/>
    </source>
</evidence>
<proteinExistence type="inferred from homology"/>
<evidence type="ECO:0000256" key="14">
    <source>
        <dbReference type="ARBA" id="ARBA00023319"/>
    </source>
</evidence>
<dbReference type="SMART" id="SM00404">
    <property type="entry name" value="PTPc_motif"/>
    <property type="match status" value="2"/>
</dbReference>
<dbReference type="InterPro" id="IPR003595">
    <property type="entry name" value="Tyr_Pase_cat"/>
</dbReference>
<keyword evidence="13" id="KW-0325">Glycoprotein</keyword>
<evidence type="ECO:0000259" key="18">
    <source>
        <dbReference type="PROSITE" id="PS50055"/>
    </source>
</evidence>
<feature type="region of interest" description="Disordered" evidence="16">
    <location>
        <begin position="717"/>
        <end position="749"/>
    </location>
</feature>
<name>A0AAQ5YZF0_AMPOC</name>
<keyword evidence="12" id="KW-0675">Receptor</keyword>
<dbReference type="InterPro" id="IPR013320">
    <property type="entry name" value="ConA-like_dom_sf"/>
</dbReference>
<dbReference type="InterPro" id="IPR036179">
    <property type="entry name" value="Ig-like_dom_sf"/>
</dbReference>
<evidence type="ECO:0000256" key="6">
    <source>
        <dbReference type="ARBA" id="ARBA00022737"/>
    </source>
</evidence>
<evidence type="ECO:0000259" key="19">
    <source>
        <dbReference type="PROSITE" id="PS50056"/>
    </source>
</evidence>
<protein>
    <recommendedName>
        <fullName evidence="3">protein-tyrosine-phosphatase</fullName>
        <ecNumber evidence="3">3.1.3.48</ecNumber>
    </recommendedName>
</protein>
<dbReference type="PANTHER" id="PTHR19134:SF208">
    <property type="entry name" value="RECEPTOR-TYPE TYROSINE-PROTEIN PHOSPHATASE T"/>
    <property type="match status" value="1"/>
</dbReference>
<evidence type="ECO:0000256" key="15">
    <source>
        <dbReference type="ARBA" id="ARBA00051722"/>
    </source>
</evidence>
<feature type="domain" description="Ig-like" evidence="21">
    <location>
        <begin position="130"/>
        <end position="221"/>
    </location>
</feature>
<evidence type="ECO:0000256" key="5">
    <source>
        <dbReference type="ARBA" id="ARBA00022729"/>
    </source>
</evidence>
<evidence type="ECO:0000259" key="21">
    <source>
        <dbReference type="PROSITE" id="PS50835"/>
    </source>
</evidence>
<dbReference type="FunFam" id="2.60.40.10:FF:000009">
    <property type="entry name" value="receptor-type tyrosine-protein phosphatase U isoform X1"/>
    <property type="match status" value="1"/>
</dbReference>
<comment type="similarity">
    <text evidence="2">Belongs to the protein-tyrosine phosphatase family. Receptor class 2B subfamily.</text>
</comment>
<keyword evidence="7" id="KW-0378">Hydrolase</keyword>
<dbReference type="FunFam" id="3.90.190.10:FF:000003">
    <property type="entry name" value="receptor-type tyrosine-protein phosphatase kappa isoform X1"/>
    <property type="match status" value="1"/>
</dbReference>
<dbReference type="SMART" id="SM00194">
    <property type="entry name" value="PTPc"/>
    <property type="match status" value="2"/>
</dbReference>
<feature type="domain" description="Tyrosine specific protein phosphatases" evidence="19">
    <location>
        <begin position="1291"/>
        <end position="1360"/>
    </location>
</feature>
<evidence type="ECO:0000313" key="23">
    <source>
        <dbReference type="Ensembl" id="ENSAOCP00000057386.1"/>
    </source>
</evidence>
<dbReference type="GO" id="GO:0016020">
    <property type="term" value="C:membrane"/>
    <property type="evidence" value="ECO:0007669"/>
    <property type="project" value="UniProtKB-SubCell"/>
</dbReference>
<dbReference type="PROSITE" id="PS50055">
    <property type="entry name" value="TYR_PHOSPHATASE_PTP"/>
    <property type="match status" value="2"/>
</dbReference>
<evidence type="ECO:0000259" key="20">
    <source>
        <dbReference type="PROSITE" id="PS50060"/>
    </source>
</evidence>
<dbReference type="Pfam" id="PF23144">
    <property type="entry name" value="Fn3_PTPRU"/>
    <property type="match status" value="1"/>
</dbReference>
<reference evidence="23 24" key="1">
    <citation type="submission" date="2022-01" db="EMBL/GenBank/DDBJ databases">
        <title>A chromosome-scale genome assembly of the false clownfish, Amphiprion ocellaris.</title>
        <authorList>
            <person name="Ryu T."/>
        </authorList>
    </citation>
    <scope>NUCLEOTIDE SEQUENCE [LARGE SCALE GENOMIC DNA]</scope>
</reference>
<dbReference type="SUPFAM" id="SSF52799">
    <property type="entry name" value="(Phosphotyrosine protein) phosphatases II"/>
    <property type="match status" value="2"/>
</dbReference>
<keyword evidence="14" id="KW-0393">Immunoglobulin domain</keyword>
<evidence type="ECO:0000256" key="12">
    <source>
        <dbReference type="ARBA" id="ARBA00023170"/>
    </source>
</evidence>
<evidence type="ECO:0000256" key="8">
    <source>
        <dbReference type="ARBA" id="ARBA00022912"/>
    </source>
</evidence>
<dbReference type="SUPFAM" id="SSF48726">
    <property type="entry name" value="Immunoglobulin"/>
    <property type="match status" value="1"/>
</dbReference>
<dbReference type="SUPFAM" id="SSF49899">
    <property type="entry name" value="Concanavalin A-like lectins/glucanases"/>
    <property type="match status" value="1"/>
</dbReference>
<dbReference type="EC" id="3.1.3.48" evidence="3"/>
<evidence type="ECO:0000256" key="13">
    <source>
        <dbReference type="ARBA" id="ARBA00023180"/>
    </source>
</evidence>
<dbReference type="FunFam" id="2.60.40.10:FF:000048">
    <property type="entry name" value="receptor-type tyrosine-protein phosphatase U isoform X1"/>
    <property type="match status" value="1"/>
</dbReference>
<dbReference type="PANTHER" id="PTHR19134">
    <property type="entry name" value="RECEPTOR-TYPE TYROSINE-PROTEIN PHOSPHATASE"/>
    <property type="match status" value="1"/>
</dbReference>
<evidence type="ECO:0000256" key="17">
    <source>
        <dbReference type="SAM" id="Phobius"/>
    </source>
</evidence>
<accession>A0AAQ5YZF0</accession>
<dbReference type="CDD" id="cd06263">
    <property type="entry name" value="MAM"/>
    <property type="match status" value="1"/>
</dbReference>
<feature type="domain" description="Fibronectin type-III" evidence="22">
    <location>
        <begin position="421"/>
        <end position="527"/>
    </location>
</feature>
<keyword evidence="24" id="KW-1185">Reference proteome</keyword>
<dbReference type="InterPro" id="IPR003961">
    <property type="entry name" value="FN3_dom"/>
</dbReference>